<evidence type="ECO:0000313" key="10">
    <source>
        <dbReference type="EMBL" id="BBM86878.1"/>
    </source>
</evidence>
<dbReference type="CDD" id="cd14014">
    <property type="entry name" value="STKc_PknB_like"/>
    <property type="match status" value="1"/>
</dbReference>
<dbReference type="GO" id="GO:0004674">
    <property type="term" value="F:protein serine/threonine kinase activity"/>
    <property type="evidence" value="ECO:0007669"/>
    <property type="project" value="UniProtKB-KW"/>
</dbReference>
<dbReference type="PROSITE" id="PS50011">
    <property type="entry name" value="PROTEIN_KINASE_DOM"/>
    <property type="match status" value="1"/>
</dbReference>
<keyword evidence="8" id="KW-0472">Membrane</keyword>
<dbReference type="GO" id="GO:0005524">
    <property type="term" value="F:ATP binding"/>
    <property type="evidence" value="ECO:0007669"/>
    <property type="project" value="UniProtKB-UniRule"/>
</dbReference>
<evidence type="ECO:0000256" key="5">
    <source>
        <dbReference type="ARBA" id="ARBA00022777"/>
    </source>
</evidence>
<dbReference type="RefSeq" id="WP_173013580.1">
    <property type="nucleotide sequence ID" value="NZ_AP019860.1"/>
</dbReference>
<proteinExistence type="predicted"/>
<evidence type="ECO:0000256" key="6">
    <source>
        <dbReference type="ARBA" id="ARBA00022840"/>
    </source>
</evidence>
<evidence type="ECO:0000256" key="8">
    <source>
        <dbReference type="SAM" id="Phobius"/>
    </source>
</evidence>
<dbReference type="SUPFAM" id="SSF56112">
    <property type="entry name" value="Protein kinase-like (PK-like)"/>
    <property type="match status" value="1"/>
</dbReference>
<keyword evidence="5 10" id="KW-0418">Kinase</keyword>
<keyword evidence="2 10" id="KW-0723">Serine/threonine-protein kinase</keyword>
<sequence>MSSNKRKDDDLLEITNLKSNRRITQLGIYSLKEQIGAGGMGKVFKAYHPRLAKAVAIKVMMAQTFEEKRNRFFREARLMAKLKHPNIITVHDLGSESNIDYIVMDYIEGVSLDQSLKTTRFSKRKSLETIKKIALAIEYAHQHNIIHRDLKPSNIMMEACSGEPIVMDFGLAKDVDVPEMTKDGTVIGTPRYMSPEQAEGNIAKVTKASDIYSLGAILYEMLARTPAIQGNSSVSLMCNVLEGNIKSLREVSPKISVDLDTICMKALHKDPQQRYRSARKMAEDIQCFLENKPIFAKPRKKSFPVTTAVFCGVLILLGVIASVLFTQSEQRPKSPKSAKSSKLPKLPNTQNPIVAKDASWFVVKEKPYKVAYQVKKNWPVYFHQEFPTSKFVIYEVLPQTYVCFNFCRTSSSKLSDLLPQLEKSLFDGHYKFQRQQVSAHKIKNLRGQKITYRLYKENREYYGESFYCLHVNYIYVVTAICRKSAPELTILRESMSSVQSYGQVVAEGTFQDEIHEKNFHATYKIDRSWIKHEIETPPTEVAKQYWRGAASFIQFNFWVVPSSNLTEIIRSSLHNFFSDFYTYKVVKSSHRTGNGLRGKELLVHLKVKTNPQDKRYAKVFYKLANGNVYTVFYMYPEKENEAYFSPYEKALNSLKIR</sequence>
<dbReference type="PROSITE" id="PS00107">
    <property type="entry name" value="PROTEIN_KINASE_ATP"/>
    <property type="match status" value="1"/>
</dbReference>
<evidence type="ECO:0000256" key="4">
    <source>
        <dbReference type="ARBA" id="ARBA00022741"/>
    </source>
</evidence>
<dbReference type="InterPro" id="IPR017441">
    <property type="entry name" value="Protein_kinase_ATP_BS"/>
</dbReference>
<dbReference type="AlphaFoldDB" id="A0A5S9IRN6"/>
<feature type="domain" description="Protein kinase" evidence="9">
    <location>
        <begin position="29"/>
        <end position="289"/>
    </location>
</feature>
<reference evidence="10 11" key="1">
    <citation type="submission" date="2019-08" db="EMBL/GenBank/DDBJ databases">
        <title>Complete genome sequence of Candidatus Uab amorphum.</title>
        <authorList>
            <person name="Shiratori T."/>
            <person name="Suzuki S."/>
            <person name="Kakizawa Y."/>
            <person name="Ishida K."/>
        </authorList>
    </citation>
    <scope>NUCLEOTIDE SEQUENCE [LARGE SCALE GENOMIC DNA]</scope>
    <source>
        <strain evidence="10 11">SRT547</strain>
    </source>
</reference>
<dbReference type="InterPro" id="IPR008271">
    <property type="entry name" value="Ser/Thr_kinase_AS"/>
</dbReference>
<evidence type="ECO:0000256" key="7">
    <source>
        <dbReference type="PROSITE-ProRule" id="PRU10141"/>
    </source>
</evidence>
<organism evidence="10 11">
    <name type="scientific">Uabimicrobium amorphum</name>
    <dbReference type="NCBI Taxonomy" id="2596890"/>
    <lineage>
        <taxon>Bacteria</taxon>
        <taxon>Pseudomonadati</taxon>
        <taxon>Planctomycetota</taxon>
        <taxon>Candidatus Uabimicrobiia</taxon>
        <taxon>Candidatus Uabimicrobiales</taxon>
        <taxon>Candidatus Uabimicrobiaceae</taxon>
        <taxon>Candidatus Uabimicrobium</taxon>
    </lineage>
</organism>
<gene>
    <name evidence="10" type="ORF">UABAM_05280</name>
</gene>
<evidence type="ECO:0000256" key="3">
    <source>
        <dbReference type="ARBA" id="ARBA00022679"/>
    </source>
</evidence>
<feature type="binding site" evidence="7">
    <location>
        <position position="58"/>
    </location>
    <ligand>
        <name>ATP</name>
        <dbReference type="ChEBI" id="CHEBI:30616"/>
    </ligand>
</feature>
<evidence type="ECO:0000256" key="2">
    <source>
        <dbReference type="ARBA" id="ARBA00022527"/>
    </source>
</evidence>
<dbReference type="InterPro" id="IPR011009">
    <property type="entry name" value="Kinase-like_dom_sf"/>
</dbReference>
<evidence type="ECO:0000313" key="11">
    <source>
        <dbReference type="Proteomes" id="UP000326354"/>
    </source>
</evidence>
<dbReference type="EC" id="2.7.11.1" evidence="1"/>
<feature type="transmembrane region" description="Helical" evidence="8">
    <location>
        <begin position="302"/>
        <end position="325"/>
    </location>
</feature>
<dbReference type="PROSITE" id="PS00108">
    <property type="entry name" value="PROTEIN_KINASE_ST"/>
    <property type="match status" value="1"/>
</dbReference>
<keyword evidence="6 7" id="KW-0067">ATP-binding</keyword>
<evidence type="ECO:0000259" key="9">
    <source>
        <dbReference type="PROSITE" id="PS50011"/>
    </source>
</evidence>
<keyword evidence="3" id="KW-0808">Transferase</keyword>
<dbReference type="InterPro" id="IPR000719">
    <property type="entry name" value="Prot_kinase_dom"/>
</dbReference>
<accession>A0A5S9IRN6</accession>
<keyword evidence="8" id="KW-1133">Transmembrane helix</keyword>
<keyword evidence="11" id="KW-1185">Reference proteome</keyword>
<keyword evidence="4 7" id="KW-0547">Nucleotide-binding</keyword>
<name>A0A5S9IRN6_UABAM</name>
<dbReference type="PANTHER" id="PTHR43289">
    <property type="entry name" value="MITOGEN-ACTIVATED PROTEIN KINASE KINASE KINASE 20-RELATED"/>
    <property type="match status" value="1"/>
</dbReference>
<dbReference type="Gene3D" id="3.30.200.20">
    <property type="entry name" value="Phosphorylase Kinase, domain 1"/>
    <property type="match status" value="1"/>
</dbReference>
<dbReference type="KEGG" id="uam:UABAM_05280"/>
<dbReference type="EMBL" id="AP019860">
    <property type="protein sequence ID" value="BBM86878.1"/>
    <property type="molecule type" value="Genomic_DNA"/>
</dbReference>
<dbReference type="Pfam" id="PF00069">
    <property type="entry name" value="Pkinase"/>
    <property type="match status" value="1"/>
</dbReference>
<dbReference type="Proteomes" id="UP000326354">
    <property type="component" value="Chromosome"/>
</dbReference>
<keyword evidence="8" id="KW-0812">Transmembrane</keyword>
<dbReference type="PANTHER" id="PTHR43289:SF6">
    <property type="entry name" value="SERINE_THREONINE-PROTEIN KINASE NEKL-3"/>
    <property type="match status" value="1"/>
</dbReference>
<dbReference type="FunFam" id="1.10.510.10:FF:000021">
    <property type="entry name" value="Serine/threonine protein kinase"/>
    <property type="match status" value="1"/>
</dbReference>
<dbReference type="SMART" id="SM00220">
    <property type="entry name" value="S_TKc"/>
    <property type="match status" value="1"/>
</dbReference>
<dbReference type="Gene3D" id="1.10.510.10">
    <property type="entry name" value="Transferase(Phosphotransferase) domain 1"/>
    <property type="match status" value="1"/>
</dbReference>
<protein>
    <recommendedName>
        <fullName evidence="1">non-specific serine/threonine protein kinase</fullName>
        <ecNumber evidence="1">2.7.11.1</ecNumber>
    </recommendedName>
</protein>
<evidence type="ECO:0000256" key="1">
    <source>
        <dbReference type="ARBA" id="ARBA00012513"/>
    </source>
</evidence>